<dbReference type="GO" id="GO:0005829">
    <property type="term" value="C:cytosol"/>
    <property type="evidence" value="ECO:0007669"/>
    <property type="project" value="TreeGrafter"/>
</dbReference>
<dbReference type="OrthoDB" id="9790031at2"/>
<dbReference type="CDD" id="cd07516">
    <property type="entry name" value="HAD_Pase"/>
    <property type="match status" value="1"/>
</dbReference>
<dbReference type="InterPro" id="IPR023214">
    <property type="entry name" value="HAD_sf"/>
</dbReference>
<reference evidence="1 2" key="1">
    <citation type="submission" date="2019-11" db="EMBL/GenBank/DDBJ databases">
        <title>Terrilactibacillus tamarindus sp. nov. BCM23-1 isolated from bark of Tamarindus indica.</title>
        <authorList>
            <person name="Kingkaew E."/>
            <person name="Tanasupawat S."/>
        </authorList>
    </citation>
    <scope>NUCLEOTIDE SEQUENCE [LARGE SCALE GENOMIC DNA]</scope>
    <source>
        <strain evidence="1 2">BCM23-1</strain>
    </source>
</reference>
<dbReference type="GO" id="GO:0000287">
    <property type="term" value="F:magnesium ion binding"/>
    <property type="evidence" value="ECO:0007669"/>
    <property type="project" value="TreeGrafter"/>
</dbReference>
<gene>
    <name evidence="1" type="ORF">GMB86_00385</name>
</gene>
<organism evidence="1 2">
    <name type="scientific">Terrilactibacillus tamarindi</name>
    <dbReference type="NCBI Taxonomy" id="2599694"/>
    <lineage>
        <taxon>Bacteria</taxon>
        <taxon>Bacillati</taxon>
        <taxon>Bacillota</taxon>
        <taxon>Bacilli</taxon>
        <taxon>Bacillales</taxon>
        <taxon>Bacillaceae</taxon>
        <taxon>Terrilactibacillus</taxon>
    </lineage>
</organism>
<dbReference type="NCBIfam" id="TIGR01484">
    <property type="entry name" value="HAD-SF-IIB"/>
    <property type="match status" value="1"/>
</dbReference>
<dbReference type="PANTHER" id="PTHR10000">
    <property type="entry name" value="PHOSPHOSERINE PHOSPHATASE"/>
    <property type="match status" value="1"/>
</dbReference>
<keyword evidence="2" id="KW-1185">Reference proteome</keyword>
<name>A0A6N8CM22_9BACI</name>
<dbReference type="InterPro" id="IPR006379">
    <property type="entry name" value="HAD-SF_hydro_IIB"/>
</dbReference>
<evidence type="ECO:0000313" key="1">
    <source>
        <dbReference type="EMBL" id="MTT30470.1"/>
    </source>
</evidence>
<protein>
    <submittedName>
        <fullName evidence="1">Cof-type HAD-IIB family hydrolase</fullName>
    </submittedName>
</protein>
<dbReference type="AlphaFoldDB" id="A0A6N8CM22"/>
<dbReference type="EMBL" id="WNHB01000001">
    <property type="protein sequence ID" value="MTT30470.1"/>
    <property type="molecule type" value="Genomic_DNA"/>
</dbReference>
<dbReference type="InterPro" id="IPR000150">
    <property type="entry name" value="Cof"/>
</dbReference>
<dbReference type="NCBIfam" id="TIGR00099">
    <property type="entry name" value="Cof-subfamily"/>
    <property type="match status" value="1"/>
</dbReference>
<dbReference type="InterPro" id="IPR036412">
    <property type="entry name" value="HAD-like_sf"/>
</dbReference>
<sequence>MVYRLLVLDIDGTLLRSNHKLDRQTKEAIAFAKRKGVAVTLVSDRHFHSAAKVAKALKLNHPIIAHNGAFVSSSIDHPLYTSKIEHGVLMQLVEFLETYPYHIQISHERLSISNRPKQKNLIAKMTIGMSEPLFYPVTYVDSLSQYLLENFESATDVKVTLDSKDSEEVIESLKDFFPSIDIKKVSNNQLLLTNHQTSRFDALVHLTSHLGISLAETVAVGDGLEDLELIEKCGLGVAMNNAPKVVKERADWITRSNDMNGVAYMVKEVFRKQLRVSL</sequence>
<dbReference type="Gene3D" id="3.30.1240.10">
    <property type="match status" value="1"/>
</dbReference>
<keyword evidence="1" id="KW-0378">Hydrolase</keyword>
<accession>A0A6N8CM22</accession>
<dbReference type="Pfam" id="PF08282">
    <property type="entry name" value="Hydrolase_3"/>
    <property type="match status" value="1"/>
</dbReference>
<dbReference type="Proteomes" id="UP000440978">
    <property type="component" value="Unassembled WGS sequence"/>
</dbReference>
<evidence type="ECO:0000313" key="2">
    <source>
        <dbReference type="Proteomes" id="UP000440978"/>
    </source>
</evidence>
<proteinExistence type="predicted"/>
<dbReference type="Gene3D" id="3.40.50.1000">
    <property type="entry name" value="HAD superfamily/HAD-like"/>
    <property type="match status" value="1"/>
</dbReference>
<dbReference type="PANTHER" id="PTHR10000:SF50">
    <property type="entry name" value="STRESS RESPONSE PROTEIN YHAX"/>
    <property type="match status" value="1"/>
</dbReference>
<dbReference type="RefSeq" id="WP_155215683.1">
    <property type="nucleotide sequence ID" value="NZ_WNHB01000001.1"/>
</dbReference>
<dbReference type="GO" id="GO:0016791">
    <property type="term" value="F:phosphatase activity"/>
    <property type="evidence" value="ECO:0007669"/>
    <property type="project" value="UniProtKB-ARBA"/>
</dbReference>
<comment type="caution">
    <text evidence="1">The sequence shown here is derived from an EMBL/GenBank/DDBJ whole genome shotgun (WGS) entry which is preliminary data.</text>
</comment>
<dbReference type="SUPFAM" id="SSF56784">
    <property type="entry name" value="HAD-like"/>
    <property type="match status" value="1"/>
</dbReference>